<dbReference type="PANTHER" id="PTHR11699">
    <property type="entry name" value="ALDEHYDE DEHYDROGENASE-RELATED"/>
    <property type="match status" value="1"/>
</dbReference>
<name>A0A7Y9LLN4_9BURK</name>
<protein>
    <submittedName>
        <fullName evidence="7">Betaine-aldehyde dehydrogenase</fullName>
        <ecNumber evidence="7">1.2.1.8</ecNumber>
    </submittedName>
</protein>
<keyword evidence="2 4" id="KW-0560">Oxidoreductase</keyword>
<sequence>MSLSPDTLTAPTPATSAAAAPGAPPVPATAPRLPAHRDLYYGGAWHAPQGGYVDTFNPATGESLGPCADANPDDVNATVASAKVAFDSWSRTKPADRAVMMRKVATVLRDNALDLALLDAANCGSPVHEMVRDVRNAAAQFDFFAGLVTEIKGDTIPMGDGVINMSVRDPYGVVGRIVAYNHPLMFTAAKSAAPLAAGNTVVMKPPVQAPLSAYRLMELVDGIFPPGVWNVISGGTPCGVALSEHPDVPFVSLIGSVATGRAVARAGAERLKRITLELGGKNACVVYPDADLDRASTGAVNGMNFTWSGQSCGSTSRLFVHASVHDEVVARVLEKIRHYRPGIPTDMDTTMGAIVSRAQHEKVMRYIEIGKDEGATLACGGKVPDDPALSKGWFIEPTVFTGVTADMRIAREEIFGPVLSVISWTDEDEMLTQVNAVEYGLTGAIFTRDLANAHRAAGRIQSGFIWVNNAGPHFLGTGYGGYKQSGIGRDESIEELLSYTQSKNINITL</sequence>
<dbReference type="InterPro" id="IPR029510">
    <property type="entry name" value="Ald_DH_CS_GLU"/>
</dbReference>
<dbReference type="Gene3D" id="3.40.605.10">
    <property type="entry name" value="Aldehyde Dehydrogenase, Chain A, domain 1"/>
    <property type="match status" value="1"/>
</dbReference>
<gene>
    <name evidence="7" type="ORF">FHW18_000017</name>
</gene>
<evidence type="ECO:0000256" key="3">
    <source>
        <dbReference type="PROSITE-ProRule" id="PRU10007"/>
    </source>
</evidence>
<comment type="caution">
    <text evidence="7">The sequence shown here is derived from an EMBL/GenBank/DDBJ whole genome shotgun (WGS) entry which is preliminary data.</text>
</comment>
<feature type="compositionally biased region" description="Low complexity" evidence="5">
    <location>
        <begin position="1"/>
        <end position="21"/>
    </location>
</feature>
<evidence type="ECO:0000313" key="7">
    <source>
        <dbReference type="EMBL" id="NYE80746.1"/>
    </source>
</evidence>
<dbReference type="Pfam" id="PF00171">
    <property type="entry name" value="Aldedh"/>
    <property type="match status" value="1"/>
</dbReference>
<dbReference type="Gene3D" id="3.40.309.10">
    <property type="entry name" value="Aldehyde Dehydrogenase, Chain A, domain 2"/>
    <property type="match status" value="1"/>
</dbReference>
<dbReference type="InterPro" id="IPR016162">
    <property type="entry name" value="Ald_DH_N"/>
</dbReference>
<feature type="region of interest" description="Disordered" evidence="5">
    <location>
        <begin position="1"/>
        <end position="31"/>
    </location>
</feature>
<comment type="similarity">
    <text evidence="1 4">Belongs to the aldehyde dehydrogenase family.</text>
</comment>
<dbReference type="PROSITE" id="PS00687">
    <property type="entry name" value="ALDEHYDE_DEHYDR_GLU"/>
    <property type="match status" value="1"/>
</dbReference>
<evidence type="ECO:0000256" key="4">
    <source>
        <dbReference type="RuleBase" id="RU003345"/>
    </source>
</evidence>
<feature type="active site" evidence="3">
    <location>
        <position position="277"/>
    </location>
</feature>
<evidence type="ECO:0000259" key="6">
    <source>
        <dbReference type="Pfam" id="PF00171"/>
    </source>
</evidence>
<dbReference type="Proteomes" id="UP000542125">
    <property type="component" value="Unassembled WGS sequence"/>
</dbReference>
<dbReference type="EC" id="1.2.1.8" evidence="7"/>
<proteinExistence type="inferred from homology"/>
<dbReference type="FunFam" id="3.40.605.10:FF:000007">
    <property type="entry name" value="NAD/NADP-dependent betaine aldehyde dehydrogenase"/>
    <property type="match status" value="1"/>
</dbReference>
<accession>A0A7Y9LLN4</accession>
<evidence type="ECO:0000256" key="2">
    <source>
        <dbReference type="ARBA" id="ARBA00023002"/>
    </source>
</evidence>
<dbReference type="SUPFAM" id="SSF53720">
    <property type="entry name" value="ALDH-like"/>
    <property type="match status" value="1"/>
</dbReference>
<feature type="domain" description="Aldehyde dehydrogenase" evidence="6">
    <location>
        <begin position="45"/>
        <end position="505"/>
    </location>
</feature>
<organism evidence="7 8">
    <name type="scientific">Pigmentiphaga litoralis</name>
    <dbReference type="NCBI Taxonomy" id="516702"/>
    <lineage>
        <taxon>Bacteria</taxon>
        <taxon>Pseudomonadati</taxon>
        <taxon>Pseudomonadota</taxon>
        <taxon>Betaproteobacteria</taxon>
        <taxon>Burkholderiales</taxon>
        <taxon>Alcaligenaceae</taxon>
        <taxon>Pigmentiphaga</taxon>
    </lineage>
</organism>
<keyword evidence="8" id="KW-1185">Reference proteome</keyword>
<reference evidence="7 8" key="1">
    <citation type="submission" date="2020-07" db="EMBL/GenBank/DDBJ databases">
        <title>Genomic Encyclopedia of Type Strains, Phase IV (KMG-V): Genome sequencing to study the core and pangenomes of soil and plant-associated prokaryotes.</title>
        <authorList>
            <person name="Whitman W."/>
        </authorList>
    </citation>
    <scope>NUCLEOTIDE SEQUENCE [LARGE SCALE GENOMIC DNA]</scope>
    <source>
        <strain evidence="7 8">SAS40</strain>
    </source>
</reference>
<dbReference type="InterPro" id="IPR016163">
    <property type="entry name" value="Ald_DH_C"/>
</dbReference>
<dbReference type="InterPro" id="IPR015590">
    <property type="entry name" value="Aldehyde_DH_dom"/>
</dbReference>
<dbReference type="RefSeq" id="WP_179582155.1">
    <property type="nucleotide sequence ID" value="NZ_JACBYR010000001.1"/>
</dbReference>
<evidence type="ECO:0000256" key="5">
    <source>
        <dbReference type="SAM" id="MobiDB-lite"/>
    </source>
</evidence>
<dbReference type="FunFam" id="3.40.309.10:FF:000012">
    <property type="entry name" value="Betaine aldehyde dehydrogenase"/>
    <property type="match status" value="1"/>
</dbReference>
<dbReference type="InterPro" id="IPR016161">
    <property type="entry name" value="Ald_DH/histidinol_DH"/>
</dbReference>
<dbReference type="EMBL" id="JACBYR010000001">
    <property type="protein sequence ID" value="NYE80746.1"/>
    <property type="molecule type" value="Genomic_DNA"/>
</dbReference>
<dbReference type="AlphaFoldDB" id="A0A7Y9LLN4"/>
<evidence type="ECO:0000256" key="1">
    <source>
        <dbReference type="ARBA" id="ARBA00009986"/>
    </source>
</evidence>
<evidence type="ECO:0000313" key="8">
    <source>
        <dbReference type="Proteomes" id="UP000542125"/>
    </source>
</evidence>
<dbReference type="GO" id="GO:0008802">
    <property type="term" value="F:betaine-aldehyde dehydrogenase (NAD+) activity"/>
    <property type="evidence" value="ECO:0007669"/>
    <property type="project" value="UniProtKB-EC"/>
</dbReference>